<dbReference type="PANTHER" id="PTHR21621">
    <property type="entry name" value="RIBOSOMAL PROTEIN S6 MODIFICATION PROTEIN"/>
    <property type="match status" value="1"/>
</dbReference>
<keyword evidence="3 4" id="KW-0067">ATP-binding</keyword>
<dbReference type="SUPFAM" id="SSF56059">
    <property type="entry name" value="Glutathione synthetase ATP-binding domain-like"/>
    <property type="match status" value="1"/>
</dbReference>
<dbReference type="AlphaFoldDB" id="A0A9W6JQT7"/>
<keyword evidence="1" id="KW-0479">Metal-binding</keyword>
<evidence type="ECO:0000256" key="1">
    <source>
        <dbReference type="ARBA" id="ARBA00022723"/>
    </source>
</evidence>
<dbReference type="InterPro" id="IPR013815">
    <property type="entry name" value="ATP_grasp_subdomain_1"/>
</dbReference>
<evidence type="ECO:0000259" key="5">
    <source>
        <dbReference type="PROSITE" id="PS50975"/>
    </source>
</evidence>
<dbReference type="InterPro" id="IPR013651">
    <property type="entry name" value="ATP-grasp_RimK-type"/>
</dbReference>
<dbReference type="Gene3D" id="3.40.50.20">
    <property type="match status" value="1"/>
</dbReference>
<proteinExistence type="predicted"/>
<reference evidence="6" key="1">
    <citation type="journal article" date="2014" name="Int. J. Syst. Evol. Microbiol.">
        <title>Complete genome sequence of Corynebacterium casei LMG S-19264T (=DSM 44701T), isolated from a smear-ripened cheese.</title>
        <authorList>
            <consortium name="US DOE Joint Genome Institute (JGI-PGF)"/>
            <person name="Walter F."/>
            <person name="Albersmeier A."/>
            <person name="Kalinowski J."/>
            <person name="Ruckert C."/>
        </authorList>
    </citation>
    <scope>NUCLEOTIDE SEQUENCE</scope>
    <source>
        <strain evidence="6">VKM B-2748</strain>
    </source>
</reference>
<protein>
    <submittedName>
        <fullName evidence="6">Lysine biosynthesis protein LysX</fullName>
    </submittedName>
</protein>
<name>A0A9W6JQT7_9HYPH</name>
<dbReference type="GO" id="GO:0046872">
    <property type="term" value="F:metal ion binding"/>
    <property type="evidence" value="ECO:0007669"/>
    <property type="project" value="UniProtKB-KW"/>
</dbReference>
<evidence type="ECO:0000256" key="3">
    <source>
        <dbReference type="ARBA" id="ARBA00022840"/>
    </source>
</evidence>
<dbReference type="InterPro" id="IPR004666">
    <property type="entry name" value="Rp_bS6_RimK/Lys_biosynth_LsyX"/>
</dbReference>
<comment type="caution">
    <text evidence="6">The sequence shown here is derived from an EMBL/GenBank/DDBJ whole genome shotgun (WGS) entry which is preliminary data.</text>
</comment>
<dbReference type="PROSITE" id="PS50975">
    <property type="entry name" value="ATP_GRASP"/>
    <property type="match status" value="1"/>
</dbReference>
<dbReference type="EMBL" id="BSFL01000003">
    <property type="protein sequence ID" value="GLK80684.1"/>
    <property type="molecule type" value="Genomic_DNA"/>
</dbReference>
<feature type="domain" description="ATP-grasp" evidence="5">
    <location>
        <begin position="121"/>
        <end position="303"/>
    </location>
</feature>
<keyword evidence="7" id="KW-1185">Reference proteome</keyword>
<dbReference type="RefSeq" id="WP_309299104.1">
    <property type="nucleotide sequence ID" value="NZ_BSFL01000003.1"/>
</dbReference>
<dbReference type="GO" id="GO:0005737">
    <property type="term" value="C:cytoplasm"/>
    <property type="evidence" value="ECO:0007669"/>
    <property type="project" value="TreeGrafter"/>
</dbReference>
<evidence type="ECO:0000256" key="2">
    <source>
        <dbReference type="ARBA" id="ARBA00022741"/>
    </source>
</evidence>
<dbReference type="Pfam" id="PF08443">
    <property type="entry name" value="RimK"/>
    <property type="match status" value="1"/>
</dbReference>
<keyword evidence="2 4" id="KW-0547">Nucleotide-binding</keyword>
<gene>
    <name evidence="6" type="ORF">GCM10008174_24250</name>
</gene>
<sequence length="312" mass="32856">MTASDVSQHHAAMPDPAVVIFTEKADWHSHGLARALEREGLRPLIRSMTECGFTLASGAPGLHIPGVEGLPEAIFVRLIPAGDTEQITSRLGLLHAARSMGVPVVNDARAIEVCVDKAMTTFVLAQAGLPTPLTIVRERRADAQAALDAHGAPMVLKPLFGAQGKGVALVRPGEPLPEPVGGVFYLQAFVEARGSRASGRAHDWRVFTIRDRAVGAMIRHAEKGWITNIFQGATGEPAPVDGEAAALAVRAAAAVGADYAGVDLIEDEDGRFLVLEVNSMPAWKGLNAATGLDIAAELARDVARRLARADAA</sequence>
<dbReference type="GO" id="GO:0016879">
    <property type="term" value="F:ligase activity, forming carbon-nitrogen bonds"/>
    <property type="evidence" value="ECO:0007669"/>
    <property type="project" value="TreeGrafter"/>
</dbReference>
<evidence type="ECO:0000313" key="7">
    <source>
        <dbReference type="Proteomes" id="UP001143309"/>
    </source>
</evidence>
<dbReference type="Proteomes" id="UP001143309">
    <property type="component" value="Unassembled WGS sequence"/>
</dbReference>
<reference evidence="6" key="2">
    <citation type="submission" date="2023-01" db="EMBL/GenBank/DDBJ databases">
        <authorList>
            <person name="Sun Q."/>
            <person name="Evtushenko L."/>
        </authorList>
    </citation>
    <scope>NUCLEOTIDE SEQUENCE</scope>
    <source>
        <strain evidence="6">VKM B-2748</strain>
    </source>
</reference>
<organism evidence="6 7">
    <name type="scientific">Methylopila turkensis</name>
    <dbReference type="NCBI Taxonomy" id="1437816"/>
    <lineage>
        <taxon>Bacteria</taxon>
        <taxon>Pseudomonadati</taxon>
        <taxon>Pseudomonadota</taxon>
        <taxon>Alphaproteobacteria</taxon>
        <taxon>Hyphomicrobiales</taxon>
        <taxon>Methylopilaceae</taxon>
        <taxon>Methylopila</taxon>
    </lineage>
</organism>
<evidence type="ECO:0000256" key="4">
    <source>
        <dbReference type="PROSITE-ProRule" id="PRU00409"/>
    </source>
</evidence>
<dbReference type="GO" id="GO:0005524">
    <property type="term" value="F:ATP binding"/>
    <property type="evidence" value="ECO:0007669"/>
    <property type="project" value="UniProtKB-UniRule"/>
</dbReference>
<dbReference type="NCBIfam" id="TIGR00768">
    <property type="entry name" value="rimK_fam"/>
    <property type="match status" value="1"/>
</dbReference>
<dbReference type="Gene3D" id="3.30.470.20">
    <property type="entry name" value="ATP-grasp fold, B domain"/>
    <property type="match status" value="1"/>
</dbReference>
<dbReference type="InterPro" id="IPR011761">
    <property type="entry name" value="ATP-grasp"/>
</dbReference>
<evidence type="ECO:0000313" key="6">
    <source>
        <dbReference type="EMBL" id="GLK80684.1"/>
    </source>
</evidence>
<dbReference type="PANTHER" id="PTHR21621:SF0">
    <property type="entry name" value="BETA-CITRYLGLUTAMATE SYNTHASE B-RELATED"/>
    <property type="match status" value="1"/>
</dbReference>
<accession>A0A9W6JQT7</accession>
<dbReference type="Gene3D" id="3.30.1490.20">
    <property type="entry name" value="ATP-grasp fold, A domain"/>
    <property type="match status" value="1"/>
</dbReference>